<feature type="transmembrane region" description="Helical" evidence="1">
    <location>
        <begin position="106"/>
        <end position="125"/>
    </location>
</feature>
<evidence type="ECO:0000313" key="2">
    <source>
        <dbReference type="EMBL" id="GIF21527.1"/>
    </source>
</evidence>
<feature type="transmembrane region" description="Helical" evidence="1">
    <location>
        <begin position="82"/>
        <end position="100"/>
    </location>
</feature>
<keyword evidence="1" id="KW-0472">Membrane</keyword>
<accession>A0A919NPJ8</accession>
<evidence type="ECO:0008006" key="4">
    <source>
        <dbReference type="Google" id="ProtNLM"/>
    </source>
</evidence>
<keyword evidence="3" id="KW-1185">Reference proteome</keyword>
<dbReference type="Proteomes" id="UP000623608">
    <property type="component" value="Unassembled WGS sequence"/>
</dbReference>
<dbReference type="InterPro" id="IPR033458">
    <property type="entry name" value="DUF5134"/>
</dbReference>
<feature type="transmembrane region" description="Helical" evidence="1">
    <location>
        <begin position="6"/>
        <end position="24"/>
    </location>
</feature>
<proteinExistence type="predicted"/>
<dbReference type="AlphaFoldDB" id="A0A919NPJ8"/>
<evidence type="ECO:0000313" key="3">
    <source>
        <dbReference type="Proteomes" id="UP000623608"/>
    </source>
</evidence>
<dbReference type="Pfam" id="PF17197">
    <property type="entry name" value="DUF5134"/>
    <property type="match status" value="1"/>
</dbReference>
<keyword evidence="1" id="KW-1133">Transmembrane helix</keyword>
<keyword evidence="1" id="KW-0812">Transmembrane</keyword>
<organism evidence="2 3">
    <name type="scientific">Paractinoplanes tereljensis</name>
    <dbReference type="NCBI Taxonomy" id="571912"/>
    <lineage>
        <taxon>Bacteria</taxon>
        <taxon>Bacillati</taxon>
        <taxon>Actinomycetota</taxon>
        <taxon>Actinomycetes</taxon>
        <taxon>Micromonosporales</taxon>
        <taxon>Micromonosporaceae</taxon>
        <taxon>Paractinoplanes</taxon>
    </lineage>
</organism>
<comment type="caution">
    <text evidence="2">The sequence shown here is derived from an EMBL/GenBank/DDBJ whole genome shotgun (WGS) entry which is preliminary data.</text>
</comment>
<sequence length="163" mass="17811">MIQLESLRWVLTLAFGAAAAFHLVRWLWRPSALHEDALHLVMGLSMIVMIWPWGYAVPASTWITGFTLAAGWFAARAAYARRVMPLFFASTMGAMVWMSAGGHQHPWVSAGFGGYLVAASVWWLIRGMRLSVSTVDTRPADWTALCHGTMSAAMGLALLAMAG</sequence>
<dbReference type="RefSeq" id="WP_203808204.1">
    <property type="nucleotide sequence ID" value="NZ_BOMY01000030.1"/>
</dbReference>
<name>A0A919NPJ8_9ACTN</name>
<protein>
    <recommendedName>
        <fullName evidence="4">DUF5134 domain-containing protein</fullName>
    </recommendedName>
</protein>
<gene>
    <name evidence="2" type="ORF">Ate02nite_42570</name>
</gene>
<dbReference type="EMBL" id="BOMY01000030">
    <property type="protein sequence ID" value="GIF21527.1"/>
    <property type="molecule type" value="Genomic_DNA"/>
</dbReference>
<reference evidence="2" key="1">
    <citation type="submission" date="2021-01" db="EMBL/GenBank/DDBJ databases">
        <title>Whole genome shotgun sequence of Actinoplanes tereljensis NBRC 105297.</title>
        <authorList>
            <person name="Komaki H."/>
            <person name="Tamura T."/>
        </authorList>
    </citation>
    <scope>NUCLEOTIDE SEQUENCE</scope>
    <source>
        <strain evidence="2">NBRC 105297</strain>
    </source>
</reference>
<evidence type="ECO:0000256" key="1">
    <source>
        <dbReference type="SAM" id="Phobius"/>
    </source>
</evidence>